<evidence type="ECO:0000313" key="5">
    <source>
        <dbReference type="EMBL" id="UQW82729.1"/>
    </source>
</evidence>
<reference evidence="5" key="1">
    <citation type="submission" date="2022-03" db="EMBL/GenBank/DDBJ databases">
        <title>Complete Genome Sequence of Staphylococcus edaphicus strain CCM 8731.</title>
        <authorList>
            <person name="Rimmer C.O."/>
            <person name="Thomas J.C."/>
        </authorList>
    </citation>
    <scope>NUCLEOTIDE SEQUENCE</scope>
    <source>
        <strain evidence="5">CCM 8731</strain>
    </source>
</reference>
<dbReference type="InterPro" id="IPR000835">
    <property type="entry name" value="HTH_MarR-typ"/>
</dbReference>
<keyword evidence="6" id="KW-1185">Reference proteome</keyword>
<keyword evidence="1" id="KW-0805">Transcription regulation</keyword>
<dbReference type="SUPFAM" id="SSF46785">
    <property type="entry name" value="Winged helix' DNA-binding domain"/>
    <property type="match status" value="1"/>
</dbReference>
<dbReference type="Gene3D" id="1.10.10.10">
    <property type="entry name" value="Winged helix-like DNA-binding domain superfamily/Winged helix DNA-binding domain"/>
    <property type="match status" value="1"/>
</dbReference>
<protein>
    <submittedName>
        <fullName evidence="5">Winged helix DNA-binding protein</fullName>
    </submittedName>
</protein>
<accession>A0ABY4QF98</accession>
<feature type="domain" description="HTH marR-type" evidence="4">
    <location>
        <begin position="11"/>
        <end position="146"/>
    </location>
</feature>
<keyword evidence="3" id="KW-0804">Transcription</keyword>
<dbReference type="PANTHER" id="PTHR42756:SF1">
    <property type="entry name" value="TRANSCRIPTIONAL REPRESSOR OF EMRAB OPERON"/>
    <property type="match status" value="1"/>
</dbReference>
<proteinExistence type="predicted"/>
<dbReference type="Proteomes" id="UP001056588">
    <property type="component" value="Chromosome"/>
</dbReference>
<keyword evidence="2 5" id="KW-0238">DNA-binding</keyword>
<evidence type="ECO:0000256" key="2">
    <source>
        <dbReference type="ARBA" id="ARBA00023125"/>
    </source>
</evidence>
<dbReference type="PANTHER" id="PTHR42756">
    <property type="entry name" value="TRANSCRIPTIONAL REGULATOR, MARR"/>
    <property type="match status" value="1"/>
</dbReference>
<dbReference type="SMART" id="SM00347">
    <property type="entry name" value="HTH_MARR"/>
    <property type="match status" value="1"/>
</dbReference>
<evidence type="ECO:0000256" key="1">
    <source>
        <dbReference type="ARBA" id="ARBA00023015"/>
    </source>
</evidence>
<dbReference type="PROSITE" id="PS50995">
    <property type="entry name" value="HTH_MARR_2"/>
    <property type="match status" value="1"/>
</dbReference>
<name>A0ABY4QF98_9STAP</name>
<dbReference type="InterPro" id="IPR036390">
    <property type="entry name" value="WH_DNA-bd_sf"/>
</dbReference>
<sequence>MLLPNYKNLEETDLMNLISDRHNDLRQKVEYLTAQQLPQVQFGSSEWYLITIIKYDSPSLAELTQKINLTRQAIHKAVKQLEQKQVVQIEHVPNNKKEKRVTLTQLGITCYEKYIENKQQIIAHIAHVIGQSEVEQLHQLLQADWQLEHFKGDE</sequence>
<dbReference type="EMBL" id="CP093217">
    <property type="protein sequence ID" value="UQW82729.1"/>
    <property type="molecule type" value="Genomic_DNA"/>
</dbReference>
<evidence type="ECO:0000256" key="3">
    <source>
        <dbReference type="ARBA" id="ARBA00023163"/>
    </source>
</evidence>
<dbReference type="GO" id="GO:0003677">
    <property type="term" value="F:DNA binding"/>
    <property type="evidence" value="ECO:0007669"/>
    <property type="project" value="UniProtKB-KW"/>
</dbReference>
<evidence type="ECO:0000313" key="6">
    <source>
        <dbReference type="Proteomes" id="UP001056588"/>
    </source>
</evidence>
<dbReference type="InterPro" id="IPR036388">
    <property type="entry name" value="WH-like_DNA-bd_sf"/>
</dbReference>
<evidence type="ECO:0000259" key="4">
    <source>
        <dbReference type="PROSITE" id="PS50995"/>
    </source>
</evidence>
<gene>
    <name evidence="5" type="ORF">MNY58_00105</name>
</gene>
<organism evidence="5 6">
    <name type="scientific">Staphylococcus edaphicus</name>
    <dbReference type="NCBI Taxonomy" id="1955013"/>
    <lineage>
        <taxon>Bacteria</taxon>
        <taxon>Bacillati</taxon>
        <taxon>Bacillota</taxon>
        <taxon>Bacilli</taxon>
        <taxon>Bacillales</taxon>
        <taxon>Staphylococcaceae</taxon>
        <taxon>Staphylococcus</taxon>
    </lineage>
</organism>
<dbReference type="Pfam" id="PF13463">
    <property type="entry name" value="HTH_27"/>
    <property type="match status" value="1"/>
</dbReference>